<dbReference type="Proteomes" id="UP000614047">
    <property type="component" value="Unassembled WGS sequence"/>
</dbReference>
<dbReference type="EMBL" id="JADOUA010000001">
    <property type="protein sequence ID" value="MBG6088363.1"/>
    <property type="molecule type" value="Genomic_DNA"/>
</dbReference>
<name>A0A931DGT9_9ACTN</name>
<protein>
    <submittedName>
        <fullName evidence="1">Uncharacterized protein</fullName>
    </submittedName>
</protein>
<evidence type="ECO:0000313" key="2">
    <source>
        <dbReference type="Proteomes" id="UP000614047"/>
    </source>
</evidence>
<accession>A0A931DGT9</accession>
<keyword evidence="2" id="KW-1185">Reference proteome</keyword>
<proteinExistence type="predicted"/>
<comment type="caution">
    <text evidence="1">The sequence shown here is derived from an EMBL/GenBank/DDBJ whole genome shotgun (WGS) entry which is preliminary data.</text>
</comment>
<sequence>MRMVGCVTGWSGTREERLAAEIGLADPVRAPE</sequence>
<dbReference type="AlphaFoldDB" id="A0A931DGT9"/>
<reference evidence="1" key="1">
    <citation type="submission" date="2020-11" db="EMBL/GenBank/DDBJ databases">
        <title>Sequencing the genomes of 1000 actinobacteria strains.</title>
        <authorList>
            <person name="Klenk H.-P."/>
        </authorList>
    </citation>
    <scope>NUCLEOTIDE SEQUENCE</scope>
    <source>
        <strain evidence="1">DSM 43175</strain>
    </source>
</reference>
<evidence type="ECO:0000313" key="1">
    <source>
        <dbReference type="EMBL" id="MBG6088363.1"/>
    </source>
</evidence>
<gene>
    <name evidence="1" type="ORF">IW256_002476</name>
</gene>
<organism evidence="1 2">
    <name type="scientific">Actinomadura viridis</name>
    <dbReference type="NCBI Taxonomy" id="58110"/>
    <lineage>
        <taxon>Bacteria</taxon>
        <taxon>Bacillati</taxon>
        <taxon>Actinomycetota</taxon>
        <taxon>Actinomycetes</taxon>
        <taxon>Streptosporangiales</taxon>
        <taxon>Thermomonosporaceae</taxon>
        <taxon>Actinomadura</taxon>
    </lineage>
</organism>